<feature type="transmembrane region" description="Helical" evidence="10">
    <location>
        <begin position="147"/>
        <end position="170"/>
    </location>
</feature>
<keyword evidence="3 10" id="KW-0812">Transmembrane</keyword>
<dbReference type="PANTHER" id="PTHR11351">
    <property type="entry name" value="ACYL-COA DESATURASE"/>
    <property type="match status" value="1"/>
</dbReference>
<feature type="transmembrane region" description="Helical" evidence="10">
    <location>
        <begin position="16"/>
        <end position="40"/>
    </location>
</feature>
<evidence type="ECO:0000313" key="12">
    <source>
        <dbReference type="EMBL" id="GAA3913714.1"/>
    </source>
</evidence>
<reference evidence="13" key="1">
    <citation type="journal article" date="2019" name="Int. J. Syst. Evol. Microbiol.">
        <title>The Global Catalogue of Microorganisms (GCM) 10K type strain sequencing project: providing services to taxonomists for standard genome sequencing and annotation.</title>
        <authorList>
            <consortium name="The Broad Institute Genomics Platform"/>
            <consortium name="The Broad Institute Genome Sequencing Center for Infectious Disease"/>
            <person name="Wu L."/>
            <person name="Ma J."/>
        </authorList>
    </citation>
    <scope>NUCLEOTIDE SEQUENCE [LARGE SCALE GENOMIC DNA]</scope>
    <source>
        <strain evidence="13">JCM 16916</strain>
    </source>
</reference>
<keyword evidence="9 10" id="KW-0472">Membrane</keyword>
<keyword evidence="7" id="KW-0408">Iron</keyword>
<evidence type="ECO:0000313" key="13">
    <source>
        <dbReference type="Proteomes" id="UP001501727"/>
    </source>
</evidence>
<dbReference type="CDD" id="cd03505">
    <property type="entry name" value="Delta9-FADS-like"/>
    <property type="match status" value="1"/>
</dbReference>
<accession>A0ABP7M427</accession>
<comment type="similarity">
    <text evidence="2">Belongs to the fatty acid desaturase type 2 family.</text>
</comment>
<protein>
    <submittedName>
        <fullName evidence="12">Fatty acid desaturase</fullName>
    </submittedName>
</protein>
<evidence type="ECO:0000256" key="6">
    <source>
        <dbReference type="ARBA" id="ARBA00023002"/>
    </source>
</evidence>
<proteinExistence type="inferred from homology"/>
<keyword evidence="5 10" id="KW-1133">Transmembrane helix</keyword>
<evidence type="ECO:0000259" key="11">
    <source>
        <dbReference type="Pfam" id="PF00487"/>
    </source>
</evidence>
<evidence type="ECO:0000256" key="7">
    <source>
        <dbReference type="ARBA" id="ARBA00023004"/>
    </source>
</evidence>
<dbReference type="InterPro" id="IPR005804">
    <property type="entry name" value="FA_desaturase_dom"/>
</dbReference>
<evidence type="ECO:0000256" key="8">
    <source>
        <dbReference type="ARBA" id="ARBA00023098"/>
    </source>
</evidence>
<keyword evidence="4" id="KW-0276">Fatty acid metabolism</keyword>
<evidence type="ECO:0000256" key="2">
    <source>
        <dbReference type="ARBA" id="ARBA00008749"/>
    </source>
</evidence>
<evidence type="ECO:0000256" key="4">
    <source>
        <dbReference type="ARBA" id="ARBA00022832"/>
    </source>
</evidence>
<comment type="caution">
    <text evidence="12">The sequence shown here is derived from an EMBL/GenBank/DDBJ whole genome shotgun (WGS) entry which is preliminary data.</text>
</comment>
<feature type="domain" description="Fatty acid desaturase" evidence="11">
    <location>
        <begin position="17"/>
        <end position="228"/>
    </location>
</feature>
<evidence type="ECO:0000256" key="5">
    <source>
        <dbReference type="ARBA" id="ARBA00022989"/>
    </source>
</evidence>
<evidence type="ECO:0000256" key="3">
    <source>
        <dbReference type="ARBA" id="ARBA00022692"/>
    </source>
</evidence>
<dbReference type="EMBL" id="BAAAZU010000001">
    <property type="protein sequence ID" value="GAA3913714.1"/>
    <property type="molecule type" value="Genomic_DNA"/>
</dbReference>
<gene>
    <name evidence="12" type="ORF">GCM10022229_03200</name>
</gene>
<dbReference type="Proteomes" id="UP001501727">
    <property type="component" value="Unassembled WGS sequence"/>
</dbReference>
<keyword evidence="13" id="KW-1185">Reference proteome</keyword>
<comment type="subcellular location">
    <subcellularLocation>
        <location evidence="1">Membrane</location>
        <topology evidence="1">Multi-pass membrane protein</topology>
    </subcellularLocation>
</comment>
<name>A0ABP7M427_9GAMM</name>
<dbReference type="InterPro" id="IPR015876">
    <property type="entry name" value="Acyl-CoA_DS"/>
</dbReference>
<keyword evidence="6" id="KW-0560">Oxidoreductase</keyword>
<dbReference type="Pfam" id="PF00487">
    <property type="entry name" value="FA_desaturase"/>
    <property type="match status" value="1"/>
</dbReference>
<evidence type="ECO:0000256" key="9">
    <source>
        <dbReference type="ARBA" id="ARBA00023136"/>
    </source>
</evidence>
<evidence type="ECO:0000256" key="10">
    <source>
        <dbReference type="SAM" id="Phobius"/>
    </source>
</evidence>
<dbReference type="PANTHER" id="PTHR11351:SF33">
    <property type="entry name" value="DELTA-9 FATTY ACID DESATURASE, DESA"/>
    <property type="match status" value="1"/>
</dbReference>
<dbReference type="RefSeq" id="WP_344758167.1">
    <property type="nucleotide sequence ID" value="NZ_BAAAZU010000001.1"/>
</dbReference>
<evidence type="ECO:0000256" key="1">
    <source>
        <dbReference type="ARBA" id="ARBA00004141"/>
    </source>
</evidence>
<sequence>MPASILDFLAGGLLQFGWGAMLLYLLVATQLTIFAVTLYLHRSQAHRGVDFHPAIAHFFRFWTWLTTSMITKEWVAIHRKHHAKCETEEDPHSPMHKGIRTVFWRGVELYREARGMRADIEQYGRGAPDDWIERHLYTPYATMGPTALLFISFALFGFMGVAVWAIQMAWIPFWAAGVVNGLGHWWGYRNFETTDTATNLTPWGVWIGGEELHNNHHAFPSSAKFALRKWEFDIGWGAIKGLQKLRLAKVLRVAPSLDVRPNIHVPDSDTMRALLAHRFQAMTDYQRDVLKPALREEARIAGARLRALLPRQLRKGIVDDGRWLKPDARQQLQQWVDARPRIRTLVEYRARLAAVLETRTANAGESLRNLQDWCREAEATGIRALQDYSARLKGYSLQPARA</sequence>
<keyword evidence="8" id="KW-0443">Lipid metabolism</keyword>
<organism evidence="12 13">
    <name type="scientific">Luteimonas lutimaris</name>
    <dbReference type="NCBI Taxonomy" id="698645"/>
    <lineage>
        <taxon>Bacteria</taxon>
        <taxon>Pseudomonadati</taxon>
        <taxon>Pseudomonadota</taxon>
        <taxon>Gammaproteobacteria</taxon>
        <taxon>Lysobacterales</taxon>
        <taxon>Lysobacteraceae</taxon>
        <taxon>Luteimonas</taxon>
    </lineage>
</organism>